<evidence type="ECO:0000313" key="2">
    <source>
        <dbReference type="Proteomes" id="UP000078397"/>
    </source>
</evidence>
<name>A0A179FL92_METCM</name>
<evidence type="ECO:0000313" key="1">
    <source>
        <dbReference type="EMBL" id="OAQ66406.1"/>
    </source>
</evidence>
<sequence length="137" mass="14882">MAQSISAEMVYWWDPEIWSLDLCCAMCACLYFRPDCFARGAPNKQGNGKNFPSKIGRDSGPPLLRTLAVVTAGWRQAFGCQAVLIKAMALESLAAAGQSRQPKLQNDAGTVYCGADETESLLPVSFSAGNFVMFYRG</sequence>
<dbReference type="KEGG" id="pchm:VFPPC_16021"/>
<proteinExistence type="predicted"/>
<organism evidence="1 2">
    <name type="scientific">Pochonia chlamydosporia 170</name>
    <dbReference type="NCBI Taxonomy" id="1380566"/>
    <lineage>
        <taxon>Eukaryota</taxon>
        <taxon>Fungi</taxon>
        <taxon>Dikarya</taxon>
        <taxon>Ascomycota</taxon>
        <taxon>Pezizomycotina</taxon>
        <taxon>Sordariomycetes</taxon>
        <taxon>Hypocreomycetidae</taxon>
        <taxon>Hypocreales</taxon>
        <taxon>Clavicipitaceae</taxon>
        <taxon>Pochonia</taxon>
    </lineage>
</organism>
<gene>
    <name evidence="1" type="ORF">VFPPC_16021</name>
</gene>
<reference evidence="1 2" key="1">
    <citation type="journal article" date="2016" name="PLoS Pathog.">
        <title>Biosynthesis of antibiotic leucinostatins in bio-control fungus Purpureocillium lilacinum and their inhibition on phytophthora revealed by genome mining.</title>
        <authorList>
            <person name="Wang G."/>
            <person name="Liu Z."/>
            <person name="Lin R."/>
            <person name="Li E."/>
            <person name="Mao Z."/>
            <person name="Ling J."/>
            <person name="Yang Y."/>
            <person name="Yin W.B."/>
            <person name="Xie B."/>
        </authorList>
    </citation>
    <scope>NUCLEOTIDE SEQUENCE [LARGE SCALE GENOMIC DNA]</scope>
    <source>
        <strain evidence="1">170</strain>
    </source>
</reference>
<dbReference type="RefSeq" id="XP_018143493.1">
    <property type="nucleotide sequence ID" value="XM_018293774.1"/>
</dbReference>
<dbReference type="AlphaFoldDB" id="A0A179FL92"/>
<protein>
    <submittedName>
        <fullName evidence="1">Uncharacterized protein</fullName>
    </submittedName>
</protein>
<comment type="caution">
    <text evidence="1">The sequence shown here is derived from an EMBL/GenBank/DDBJ whole genome shotgun (WGS) entry which is preliminary data.</text>
</comment>
<dbReference type="EMBL" id="LSBJ02000004">
    <property type="protein sequence ID" value="OAQ66406.1"/>
    <property type="molecule type" value="Genomic_DNA"/>
</dbReference>
<keyword evidence="2" id="KW-1185">Reference proteome</keyword>
<dbReference type="GeneID" id="28857768"/>
<accession>A0A179FL92</accession>
<dbReference type="Proteomes" id="UP000078397">
    <property type="component" value="Unassembled WGS sequence"/>
</dbReference>